<organism evidence="13 14">
    <name type="scientific">Kibdelosporangium aridum</name>
    <dbReference type="NCBI Taxonomy" id="2030"/>
    <lineage>
        <taxon>Bacteria</taxon>
        <taxon>Bacillati</taxon>
        <taxon>Actinomycetota</taxon>
        <taxon>Actinomycetes</taxon>
        <taxon>Pseudonocardiales</taxon>
        <taxon>Pseudonocardiaceae</taxon>
        <taxon>Kibdelosporangium</taxon>
    </lineage>
</organism>
<dbReference type="Pfam" id="PF07730">
    <property type="entry name" value="HisKA_3"/>
    <property type="match status" value="1"/>
</dbReference>
<keyword evidence="6 13" id="KW-0418">Kinase</keyword>
<feature type="transmembrane region" description="Helical" evidence="10">
    <location>
        <begin position="66"/>
        <end position="85"/>
    </location>
</feature>
<dbReference type="GO" id="GO:0016020">
    <property type="term" value="C:membrane"/>
    <property type="evidence" value="ECO:0007669"/>
    <property type="project" value="InterPro"/>
</dbReference>
<evidence type="ECO:0000256" key="7">
    <source>
        <dbReference type="ARBA" id="ARBA00022840"/>
    </source>
</evidence>
<dbReference type="InterPro" id="IPR011712">
    <property type="entry name" value="Sig_transdc_His_kin_sub3_dim/P"/>
</dbReference>
<dbReference type="GO" id="GO:0005524">
    <property type="term" value="F:ATP binding"/>
    <property type="evidence" value="ECO:0007669"/>
    <property type="project" value="UniProtKB-KW"/>
</dbReference>
<evidence type="ECO:0000259" key="12">
    <source>
        <dbReference type="Pfam" id="PF07730"/>
    </source>
</evidence>
<keyword evidence="10" id="KW-0472">Membrane</keyword>
<evidence type="ECO:0000313" key="14">
    <source>
        <dbReference type="Proteomes" id="UP000192674"/>
    </source>
</evidence>
<keyword evidence="14" id="KW-1185">Reference proteome</keyword>
<evidence type="ECO:0000256" key="3">
    <source>
        <dbReference type="ARBA" id="ARBA00022553"/>
    </source>
</evidence>
<feature type="transmembrane region" description="Helical" evidence="10">
    <location>
        <begin position="16"/>
        <end position="34"/>
    </location>
</feature>
<dbReference type="AlphaFoldDB" id="A0A1Y5XV34"/>
<feature type="domain" description="Signal transduction histidine kinase subgroup 3 dimerisation and phosphoacceptor" evidence="12">
    <location>
        <begin position="180"/>
        <end position="243"/>
    </location>
</feature>
<feature type="domain" description="Histidine kinase/HSP90-like ATPase" evidence="11">
    <location>
        <begin position="290"/>
        <end position="377"/>
    </location>
</feature>
<evidence type="ECO:0000256" key="9">
    <source>
        <dbReference type="SAM" id="MobiDB-lite"/>
    </source>
</evidence>
<evidence type="ECO:0000256" key="4">
    <source>
        <dbReference type="ARBA" id="ARBA00022679"/>
    </source>
</evidence>
<dbReference type="Pfam" id="PF02518">
    <property type="entry name" value="HATPase_c"/>
    <property type="match status" value="1"/>
</dbReference>
<dbReference type="EC" id="2.7.13.3" evidence="2"/>
<evidence type="ECO:0000256" key="1">
    <source>
        <dbReference type="ARBA" id="ARBA00000085"/>
    </source>
</evidence>
<comment type="catalytic activity">
    <reaction evidence="1">
        <text>ATP + protein L-histidine = ADP + protein N-phospho-L-histidine.</text>
        <dbReference type="EC" id="2.7.13.3"/>
    </reaction>
</comment>
<reference evidence="13 14" key="1">
    <citation type="submission" date="2017-04" db="EMBL/GenBank/DDBJ databases">
        <authorList>
            <person name="Afonso C.L."/>
            <person name="Miller P.J."/>
            <person name="Scott M.A."/>
            <person name="Spackman E."/>
            <person name="Goraichik I."/>
            <person name="Dimitrov K.M."/>
            <person name="Suarez D.L."/>
            <person name="Swayne D.E."/>
        </authorList>
    </citation>
    <scope>NUCLEOTIDE SEQUENCE [LARGE SCALE GENOMIC DNA]</scope>
    <source>
        <strain evidence="13 14">DSM 43828</strain>
    </source>
</reference>
<keyword evidence="10" id="KW-1133">Transmembrane helix</keyword>
<keyword evidence="5" id="KW-0547">Nucleotide-binding</keyword>
<keyword evidence="8" id="KW-0902">Two-component regulatory system</keyword>
<dbReference type="PANTHER" id="PTHR24421">
    <property type="entry name" value="NITRATE/NITRITE SENSOR PROTEIN NARX-RELATED"/>
    <property type="match status" value="1"/>
</dbReference>
<keyword evidence="10" id="KW-0812">Transmembrane</keyword>
<evidence type="ECO:0000313" key="13">
    <source>
        <dbReference type="EMBL" id="SMD17584.1"/>
    </source>
</evidence>
<gene>
    <name evidence="13" type="ORF">SAMN05661093_05580</name>
</gene>
<sequence>MTPNTVGHVTITRDRVFDALSLTGAIALLIVSVVGPPENLAYTGVGIAVQVMAVGPLVFRRLAPLAVIWFTAATAIGMSITELVAPGTIIDLAHDHGTLWIPQAVTPFAVCGAMSHYRNQTAVWIPTGVLFILGLRPWELTGARIAQSLILVIVPAVIGMSIAARDRTYKVLMESARADERAKLAAEMHDVVTHRVSLMVLQAGGLEMTARDEETRRAAEELRANGCQALEELREVVAILREQGGESTGKTAQAPVPELSTLVSESTSVGVPVELVEEGAAGQASAVVRRTAHRIVQEALTNVRKHAPGAKVRVHVTYGPSDTRVSVRNSPPIGPGLSLAGSGSGLDNLRERVSMIGGTLDAGPSSEGGFHVSATLTEPVS</sequence>
<dbReference type="EMBL" id="FWXV01000005">
    <property type="protein sequence ID" value="SMD17584.1"/>
    <property type="molecule type" value="Genomic_DNA"/>
</dbReference>
<keyword evidence="7" id="KW-0067">ATP-binding</keyword>
<keyword evidence="4" id="KW-0808">Transferase</keyword>
<name>A0A1Y5XV34_KIBAR</name>
<dbReference type="Gene3D" id="1.20.5.1930">
    <property type="match status" value="1"/>
</dbReference>
<dbReference type="Proteomes" id="UP000192674">
    <property type="component" value="Unassembled WGS sequence"/>
</dbReference>
<dbReference type="InterPro" id="IPR050482">
    <property type="entry name" value="Sensor_HK_TwoCompSys"/>
</dbReference>
<evidence type="ECO:0000256" key="5">
    <source>
        <dbReference type="ARBA" id="ARBA00022741"/>
    </source>
</evidence>
<dbReference type="SUPFAM" id="SSF55874">
    <property type="entry name" value="ATPase domain of HSP90 chaperone/DNA topoisomerase II/histidine kinase"/>
    <property type="match status" value="1"/>
</dbReference>
<proteinExistence type="predicted"/>
<evidence type="ECO:0000256" key="10">
    <source>
        <dbReference type="SAM" id="Phobius"/>
    </source>
</evidence>
<dbReference type="GO" id="GO:0046983">
    <property type="term" value="F:protein dimerization activity"/>
    <property type="evidence" value="ECO:0007669"/>
    <property type="project" value="InterPro"/>
</dbReference>
<evidence type="ECO:0000256" key="8">
    <source>
        <dbReference type="ARBA" id="ARBA00023012"/>
    </source>
</evidence>
<evidence type="ECO:0000256" key="6">
    <source>
        <dbReference type="ARBA" id="ARBA00022777"/>
    </source>
</evidence>
<dbReference type="Gene3D" id="3.30.565.10">
    <property type="entry name" value="Histidine kinase-like ATPase, C-terminal domain"/>
    <property type="match status" value="1"/>
</dbReference>
<evidence type="ECO:0000256" key="2">
    <source>
        <dbReference type="ARBA" id="ARBA00012438"/>
    </source>
</evidence>
<feature type="transmembrane region" description="Helical" evidence="10">
    <location>
        <begin position="144"/>
        <end position="164"/>
    </location>
</feature>
<accession>A0A1Y5XV34</accession>
<dbReference type="CDD" id="cd16917">
    <property type="entry name" value="HATPase_UhpB-NarQ-NarX-like"/>
    <property type="match status" value="1"/>
</dbReference>
<dbReference type="PANTHER" id="PTHR24421:SF10">
    <property type="entry name" value="NITRATE_NITRITE SENSOR PROTEIN NARQ"/>
    <property type="match status" value="1"/>
</dbReference>
<evidence type="ECO:0000259" key="11">
    <source>
        <dbReference type="Pfam" id="PF02518"/>
    </source>
</evidence>
<feature type="transmembrane region" description="Helical" evidence="10">
    <location>
        <begin position="121"/>
        <end position="138"/>
    </location>
</feature>
<feature type="transmembrane region" description="Helical" evidence="10">
    <location>
        <begin position="40"/>
        <end position="59"/>
    </location>
</feature>
<dbReference type="GO" id="GO:0000155">
    <property type="term" value="F:phosphorelay sensor kinase activity"/>
    <property type="evidence" value="ECO:0007669"/>
    <property type="project" value="InterPro"/>
</dbReference>
<dbReference type="InterPro" id="IPR036890">
    <property type="entry name" value="HATPase_C_sf"/>
</dbReference>
<feature type="region of interest" description="Disordered" evidence="9">
    <location>
        <begin position="360"/>
        <end position="381"/>
    </location>
</feature>
<feature type="region of interest" description="Disordered" evidence="9">
    <location>
        <begin position="321"/>
        <end position="343"/>
    </location>
</feature>
<protein>
    <recommendedName>
        <fullName evidence="2">histidine kinase</fullName>
        <ecNumber evidence="2">2.7.13.3</ecNumber>
    </recommendedName>
</protein>
<dbReference type="InterPro" id="IPR003594">
    <property type="entry name" value="HATPase_dom"/>
</dbReference>
<keyword evidence="3" id="KW-0597">Phosphoprotein</keyword>